<dbReference type="Proteomes" id="UP000250140">
    <property type="component" value="Unassembled WGS sequence"/>
</dbReference>
<dbReference type="SUPFAM" id="SSF56801">
    <property type="entry name" value="Acetyl-CoA synthetase-like"/>
    <property type="match status" value="1"/>
</dbReference>
<name>A0A8E2JZE2_9PEZI</name>
<evidence type="ECO:0000256" key="2">
    <source>
        <dbReference type="ARBA" id="ARBA00022553"/>
    </source>
</evidence>
<keyword evidence="1" id="KW-0596">Phosphopantetheine</keyword>
<keyword evidence="2" id="KW-0597">Phosphoprotein</keyword>
<dbReference type="InterPro" id="IPR000873">
    <property type="entry name" value="AMP-dep_synth/lig_dom"/>
</dbReference>
<evidence type="ECO:0000259" key="3">
    <source>
        <dbReference type="Pfam" id="PF00501"/>
    </source>
</evidence>
<gene>
    <name evidence="4" type="ORF">AOQ84DRAFT_329494</name>
</gene>
<proteinExistence type="predicted"/>
<dbReference type="EMBL" id="KV748454">
    <property type="protein sequence ID" value="OCL15374.1"/>
    <property type="molecule type" value="Genomic_DNA"/>
</dbReference>
<organism evidence="4 5">
    <name type="scientific">Glonium stellatum</name>
    <dbReference type="NCBI Taxonomy" id="574774"/>
    <lineage>
        <taxon>Eukaryota</taxon>
        <taxon>Fungi</taxon>
        <taxon>Dikarya</taxon>
        <taxon>Ascomycota</taxon>
        <taxon>Pezizomycotina</taxon>
        <taxon>Dothideomycetes</taxon>
        <taxon>Pleosporomycetidae</taxon>
        <taxon>Gloniales</taxon>
        <taxon>Gloniaceae</taxon>
        <taxon>Glonium</taxon>
    </lineage>
</organism>
<dbReference type="PANTHER" id="PTHR43439">
    <property type="entry name" value="PHENYLACETATE-COENZYME A LIGASE"/>
    <property type="match status" value="1"/>
</dbReference>
<accession>A0A8E2JZE2</accession>
<dbReference type="Pfam" id="PF23562">
    <property type="entry name" value="AMP-binding_C_3"/>
    <property type="match status" value="1"/>
</dbReference>
<dbReference type="InterPro" id="IPR051414">
    <property type="entry name" value="Adenylate-forming_Reductase"/>
</dbReference>
<sequence>MSKKGAIPYGKRLIPPAIDEVARDDPEITCFSIPRTSDLSDGFTDISFRTFANAINRTAWFIESTIGRSPVFETILYMGAPDIRHYVVLVAAMKTGYKTLFSSHRNSLAGHIDLIHKTDCKILLHSSAFPVNHILEACKMRPFIIPELENIFDEDPVNPYPFQKSWEDAHNDPCLVIHTSGSTGLPKPVIRKHSTLGVPDAHRLLPTMDGRNLVYTQVFARAQRIFSGLPIFHGAGLIWGICHVVFTKKTVVFGPLSLVNPEIFDQVLQYANIDGASCIPSTLEQISKVPEVVDKLSKLRHIAYAGGRLAPSAGHIISQKTHLINTVASTETGPLVAYCTDREDWEYVCLSQVHNGIEFRRTSPTSNLYELFFVKDPRLDTFQGVFTVFPTLDEYSMNDLYSPHPTKPHHWRHEGRKDDMIVFANGWNFNPIVHEQLITAHPAVKHAILVGTGRYKPAALIELQSSYDATNEQARQEILEMIWPKICEANNLADSTGQLDVNHIVFADPGKPFLIAGKGTVQRKVTIDLYRDEIDLIYDRAGE</sequence>
<dbReference type="PANTHER" id="PTHR43439:SF2">
    <property type="entry name" value="ENZYME, PUTATIVE (JCVI)-RELATED"/>
    <property type="match status" value="1"/>
</dbReference>
<dbReference type="PROSITE" id="PS00455">
    <property type="entry name" value="AMP_BINDING"/>
    <property type="match status" value="1"/>
</dbReference>
<dbReference type="Pfam" id="PF00501">
    <property type="entry name" value="AMP-binding"/>
    <property type="match status" value="1"/>
</dbReference>
<dbReference type="OrthoDB" id="429813at2759"/>
<keyword evidence="5" id="KW-1185">Reference proteome</keyword>
<evidence type="ECO:0000256" key="1">
    <source>
        <dbReference type="ARBA" id="ARBA00022450"/>
    </source>
</evidence>
<reference evidence="4 5" key="1">
    <citation type="journal article" date="2016" name="Nat. Commun.">
        <title>Ectomycorrhizal ecology is imprinted in the genome of the dominant symbiotic fungus Cenococcum geophilum.</title>
        <authorList>
            <consortium name="DOE Joint Genome Institute"/>
            <person name="Peter M."/>
            <person name="Kohler A."/>
            <person name="Ohm R.A."/>
            <person name="Kuo A."/>
            <person name="Krutzmann J."/>
            <person name="Morin E."/>
            <person name="Arend M."/>
            <person name="Barry K.W."/>
            <person name="Binder M."/>
            <person name="Choi C."/>
            <person name="Clum A."/>
            <person name="Copeland A."/>
            <person name="Grisel N."/>
            <person name="Haridas S."/>
            <person name="Kipfer T."/>
            <person name="LaButti K."/>
            <person name="Lindquist E."/>
            <person name="Lipzen A."/>
            <person name="Maire R."/>
            <person name="Meier B."/>
            <person name="Mihaltcheva S."/>
            <person name="Molinier V."/>
            <person name="Murat C."/>
            <person name="Poggeler S."/>
            <person name="Quandt C.A."/>
            <person name="Sperisen C."/>
            <person name="Tritt A."/>
            <person name="Tisserant E."/>
            <person name="Crous P.W."/>
            <person name="Henrissat B."/>
            <person name="Nehls U."/>
            <person name="Egli S."/>
            <person name="Spatafora J.W."/>
            <person name="Grigoriev I.V."/>
            <person name="Martin F.M."/>
        </authorList>
    </citation>
    <scope>NUCLEOTIDE SEQUENCE [LARGE SCALE GENOMIC DNA]</scope>
    <source>
        <strain evidence="4 5">CBS 207.34</strain>
    </source>
</reference>
<dbReference type="InterPro" id="IPR042099">
    <property type="entry name" value="ANL_N_sf"/>
</dbReference>
<dbReference type="AlphaFoldDB" id="A0A8E2JZE2"/>
<dbReference type="Gene3D" id="3.40.50.12780">
    <property type="entry name" value="N-terminal domain of ligase-like"/>
    <property type="match status" value="1"/>
</dbReference>
<feature type="domain" description="AMP-dependent synthetase/ligase" evidence="3">
    <location>
        <begin position="23"/>
        <end position="346"/>
    </location>
</feature>
<evidence type="ECO:0000313" key="5">
    <source>
        <dbReference type="Proteomes" id="UP000250140"/>
    </source>
</evidence>
<dbReference type="InterPro" id="IPR020845">
    <property type="entry name" value="AMP-binding_CS"/>
</dbReference>
<protein>
    <submittedName>
        <fullName evidence="4">Acetyl-CoA synthetase-like protein</fullName>
    </submittedName>
</protein>
<evidence type="ECO:0000313" key="4">
    <source>
        <dbReference type="EMBL" id="OCL15374.1"/>
    </source>
</evidence>